<evidence type="ECO:0000313" key="1">
    <source>
        <dbReference type="EMBL" id="EAZ93609.1"/>
    </source>
</evidence>
<dbReference type="EMBL" id="AAXW01000002">
    <property type="protein sequence ID" value="EAZ93609.1"/>
    <property type="molecule type" value="Genomic_DNA"/>
</dbReference>
<evidence type="ECO:0000313" key="2">
    <source>
        <dbReference type="Proteomes" id="UP000003781"/>
    </source>
</evidence>
<proteinExistence type="predicted"/>
<organism evidence="1 2">
    <name type="scientific">Crocosphaera chwakensis CCY0110</name>
    <dbReference type="NCBI Taxonomy" id="391612"/>
    <lineage>
        <taxon>Bacteria</taxon>
        <taxon>Bacillati</taxon>
        <taxon>Cyanobacteriota</taxon>
        <taxon>Cyanophyceae</taxon>
        <taxon>Oscillatoriophycideae</taxon>
        <taxon>Chroococcales</taxon>
        <taxon>Aphanothecaceae</taxon>
        <taxon>Crocosphaera</taxon>
        <taxon>Crocosphaera chwakensis</taxon>
    </lineage>
</organism>
<name>A3IIH7_9CHRO</name>
<keyword evidence="2" id="KW-1185">Reference proteome</keyword>
<comment type="caution">
    <text evidence="1">The sequence shown here is derived from an EMBL/GenBank/DDBJ whole genome shotgun (WGS) entry which is preliminary data.</text>
</comment>
<sequence>MSYDEIKDEFSLILQKFLTSNL</sequence>
<dbReference type="Proteomes" id="UP000003781">
    <property type="component" value="Unassembled WGS sequence"/>
</dbReference>
<gene>
    <name evidence="1" type="ORF">CY0110_17477</name>
</gene>
<dbReference type="AlphaFoldDB" id="A3IIH7"/>
<protein>
    <submittedName>
        <fullName evidence="1">Uncharacterized protein</fullName>
    </submittedName>
</protein>
<accession>A3IIH7</accession>
<reference evidence="1 2" key="1">
    <citation type="submission" date="2007-03" db="EMBL/GenBank/DDBJ databases">
        <authorList>
            <person name="Stal L."/>
            <person name="Ferriera S."/>
            <person name="Johnson J."/>
            <person name="Kravitz S."/>
            <person name="Beeson K."/>
            <person name="Sutton G."/>
            <person name="Rogers Y.-H."/>
            <person name="Friedman R."/>
            <person name="Frazier M."/>
            <person name="Venter J.C."/>
        </authorList>
    </citation>
    <scope>NUCLEOTIDE SEQUENCE [LARGE SCALE GENOMIC DNA]</scope>
    <source>
        <strain evidence="1 2">CCY0110</strain>
    </source>
</reference>